<evidence type="ECO:0008006" key="4">
    <source>
        <dbReference type="Google" id="ProtNLM"/>
    </source>
</evidence>
<dbReference type="EMBL" id="KQ257451">
    <property type="protein sequence ID" value="KND03939.1"/>
    <property type="molecule type" value="Genomic_DNA"/>
</dbReference>
<gene>
    <name evidence="2" type="ORF">SPPG_01389</name>
</gene>
<dbReference type="PANTHER" id="PTHR12221">
    <property type="entry name" value="PESCADILLO - RELATED"/>
    <property type="match status" value="1"/>
</dbReference>
<proteinExistence type="predicted"/>
<evidence type="ECO:0000313" key="3">
    <source>
        <dbReference type="Proteomes" id="UP000053201"/>
    </source>
</evidence>
<dbReference type="GO" id="GO:0003723">
    <property type="term" value="F:RNA binding"/>
    <property type="evidence" value="ECO:0007669"/>
    <property type="project" value="TreeGrafter"/>
</dbReference>
<name>A0A0L0HST5_SPIPD</name>
<dbReference type="PANTHER" id="PTHR12221:SF6">
    <property type="entry name" value="PESCADILLO HOMOLOG"/>
    <property type="match status" value="1"/>
</dbReference>
<comment type="subcellular location">
    <subcellularLocation>
        <location evidence="1">Nucleus</location>
    </subcellularLocation>
</comment>
<organism evidence="2 3">
    <name type="scientific">Spizellomyces punctatus (strain DAOM BR117)</name>
    <dbReference type="NCBI Taxonomy" id="645134"/>
    <lineage>
        <taxon>Eukaryota</taxon>
        <taxon>Fungi</taxon>
        <taxon>Fungi incertae sedis</taxon>
        <taxon>Chytridiomycota</taxon>
        <taxon>Chytridiomycota incertae sedis</taxon>
        <taxon>Chytridiomycetes</taxon>
        <taxon>Spizellomycetales</taxon>
        <taxon>Spizellomycetaceae</taxon>
        <taxon>Spizellomyces</taxon>
    </lineage>
</organism>
<dbReference type="eggNOG" id="KOG2481">
    <property type="taxonomic scope" value="Eukaryota"/>
</dbReference>
<protein>
    <recommendedName>
        <fullName evidence="4">Pescadillo</fullName>
    </recommendedName>
</protein>
<dbReference type="OrthoDB" id="10264910at2759"/>
<dbReference type="InterPro" id="IPR010613">
    <property type="entry name" value="PES"/>
</dbReference>
<dbReference type="AlphaFoldDB" id="A0A0L0HST5"/>
<evidence type="ECO:0000256" key="1">
    <source>
        <dbReference type="ARBA" id="ARBA00004123"/>
    </source>
</evidence>
<keyword evidence="3" id="KW-1185">Reference proteome</keyword>
<dbReference type="GO" id="GO:0070545">
    <property type="term" value="C:PeBoW complex"/>
    <property type="evidence" value="ECO:0007669"/>
    <property type="project" value="TreeGrafter"/>
</dbReference>
<dbReference type="OMA" id="AFLIMAN"/>
<dbReference type="GO" id="GO:0000463">
    <property type="term" value="P:maturation of LSU-rRNA from tricistronic rRNA transcript (SSU-rRNA, 5.8S rRNA, LSU-rRNA)"/>
    <property type="evidence" value="ECO:0007669"/>
    <property type="project" value="TreeGrafter"/>
</dbReference>
<reference evidence="2 3" key="1">
    <citation type="submission" date="2009-08" db="EMBL/GenBank/DDBJ databases">
        <title>The Genome Sequence of Spizellomyces punctatus strain DAOM BR117.</title>
        <authorList>
            <consortium name="The Broad Institute Genome Sequencing Platform"/>
            <person name="Russ C."/>
            <person name="Cuomo C."/>
            <person name="Shea T."/>
            <person name="Young S.K."/>
            <person name="Zeng Q."/>
            <person name="Koehrsen M."/>
            <person name="Haas B."/>
            <person name="Borodovsky M."/>
            <person name="Guigo R."/>
            <person name="Alvarado L."/>
            <person name="Berlin A."/>
            <person name="Bochicchio J."/>
            <person name="Borenstein D."/>
            <person name="Chapman S."/>
            <person name="Chen Z."/>
            <person name="Engels R."/>
            <person name="Freedman E."/>
            <person name="Gellesch M."/>
            <person name="Goldberg J."/>
            <person name="Griggs A."/>
            <person name="Gujja S."/>
            <person name="Heiman D."/>
            <person name="Hepburn T."/>
            <person name="Howarth C."/>
            <person name="Jen D."/>
            <person name="Larson L."/>
            <person name="Lewis B."/>
            <person name="Mehta T."/>
            <person name="Park D."/>
            <person name="Pearson M."/>
            <person name="Roberts A."/>
            <person name="Saif S."/>
            <person name="Shenoy N."/>
            <person name="Sisk P."/>
            <person name="Stolte C."/>
            <person name="Sykes S."/>
            <person name="Thomson T."/>
            <person name="Walk T."/>
            <person name="White J."/>
            <person name="Yandava C."/>
            <person name="Burger G."/>
            <person name="Gray M.W."/>
            <person name="Holland P.W.H."/>
            <person name="King N."/>
            <person name="Lang F.B.F."/>
            <person name="Roger A.J."/>
            <person name="Ruiz-Trillo I."/>
            <person name="Lander E."/>
            <person name="Nusbaum C."/>
        </authorList>
    </citation>
    <scope>NUCLEOTIDE SEQUENCE [LARGE SCALE GENOMIC DNA]</scope>
    <source>
        <strain evidence="2 3">DAOM BR117</strain>
    </source>
</reference>
<dbReference type="GeneID" id="27685055"/>
<dbReference type="Proteomes" id="UP000053201">
    <property type="component" value="Unassembled WGS sequence"/>
</dbReference>
<dbReference type="STRING" id="645134.A0A0L0HST5"/>
<dbReference type="Pfam" id="PF06732">
    <property type="entry name" value="Pescadillo_N"/>
    <property type="match status" value="1"/>
</dbReference>
<dbReference type="InParanoid" id="A0A0L0HST5"/>
<dbReference type="RefSeq" id="XP_016611978.1">
    <property type="nucleotide sequence ID" value="XM_016749709.1"/>
</dbReference>
<evidence type="ECO:0000313" key="2">
    <source>
        <dbReference type="EMBL" id="KND03939.1"/>
    </source>
</evidence>
<dbReference type="VEuPathDB" id="FungiDB:SPPG_01389"/>
<sequence length="236" mass="27622">MGKKQKKGEKGAVTNFITRTQAVKKLQISLAHFRRLCILKGIYPREPKNKKKVGKGSTAPKTYYYRKDIQFLLHEPVLHTLREQKIFARKLSKAIAKREWSQAKNLEESKPEYTLDHIIRERYPTFVDALRDLDDALSMVFLFATLPATDKIKSEHVRQCQRLSAEFQHYVMVSRSLRKVFLSIKGIYYQAEIKGQQITWIVPYQFSQHVRLPCLIVSLKARAEHDISIGSHRRRL</sequence>
<accession>A0A0L0HST5</accession>